<dbReference type="AlphaFoldDB" id="B1INU7"/>
<evidence type="ECO:0000313" key="1">
    <source>
        <dbReference type="EMBL" id="ACA46929.1"/>
    </source>
</evidence>
<dbReference type="HOGENOM" id="CLU_2952064_0_0_9"/>
<gene>
    <name evidence="1" type="ordered locus">CLD_A0120</name>
</gene>
<organism evidence="1 2">
    <name type="scientific">Clostridium botulinum (strain Okra / Type B1)</name>
    <dbReference type="NCBI Taxonomy" id="498213"/>
    <lineage>
        <taxon>Bacteria</taxon>
        <taxon>Bacillati</taxon>
        <taxon>Bacillota</taxon>
        <taxon>Clostridia</taxon>
        <taxon>Eubacteriales</taxon>
        <taxon>Clostridiaceae</taxon>
        <taxon>Clostridium</taxon>
    </lineage>
</organism>
<reference evidence="1 2" key="1">
    <citation type="journal article" date="2007" name="PLoS ONE">
        <title>Analysis of the neurotoxin complex genes in Clostridium botulinum A1-A4 and B1 strains: BoNT/A3, /Ba4 and /B1 clusters are located within plasmids.</title>
        <authorList>
            <person name="Smith T.J."/>
            <person name="Hill K.K."/>
            <person name="Foley B.T."/>
            <person name="Detter J.C."/>
            <person name="Munk A.C."/>
            <person name="Bruce D.C."/>
            <person name="Doggett N.A."/>
            <person name="Smith L.A."/>
            <person name="Marks J.D."/>
            <person name="Xie G."/>
            <person name="Brettin T.S."/>
        </authorList>
    </citation>
    <scope>NUCLEOTIDE SEQUENCE [LARGE SCALE GENOMIC DNA]</scope>
    <source>
        <strain evidence="2">Okra / Type B1</strain>
        <plasmid evidence="1 2">pCLD</plasmid>
    </source>
</reference>
<dbReference type="RefSeq" id="WP_012291491.1">
    <property type="nucleotide sequence ID" value="NC_010379.1"/>
</dbReference>
<keyword evidence="1" id="KW-0614">Plasmid</keyword>
<dbReference type="EMBL" id="CP000940">
    <property type="protein sequence ID" value="ACA46929.1"/>
    <property type="molecule type" value="Genomic_DNA"/>
</dbReference>
<dbReference type="KEGG" id="cbb:CLD_A0120"/>
<sequence>MKNKRWKREARKIKTECPKHITCTDCKYDNRCDEIIDKLSKNNIAQYVPIRELEKALRY</sequence>
<accession>B1INU7</accession>
<geneLocation type="plasmid" evidence="1 2">
    <name>pCLD</name>
</geneLocation>
<protein>
    <submittedName>
        <fullName evidence="1">Uncharacterized protein</fullName>
    </submittedName>
</protein>
<name>B1INU7_CLOBK</name>
<evidence type="ECO:0000313" key="2">
    <source>
        <dbReference type="Proteomes" id="UP000008541"/>
    </source>
</evidence>
<proteinExistence type="predicted"/>
<dbReference type="Proteomes" id="UP000008541">
    <property type="component" value="Plasmid pCLD"/>
</dbReference>